<evidence type="ECO:0000259" key="8">
    <source>
        <dbReference type="Pfam" id="PF17200"/>
    </source>
</evidence>
<evidence type="ECO:0000256" key="3">
    <source>
        <dbReference type="ARBA" id="ARBA00022692"/>
    </source>
</evidence>
<keyword evidence="10" id="KW-1185">Reference proteome</keyword>
<dbReference type="InterPro" id="IPR033480">
    <property type="entry name" value="sCache_2"/>
</dbReference>
<evidence type="ECO:0000256" key="6">
    <source>
        <dbReference type="SAM" id="MobiDB-lite"/>
    </source>
</evidence>
<dbReference type="RefSeq" id="WP_212495564.1">
    <property type="nucleotide sequence ID" value="NZ_JAFCJH010000091.1"/>
</dbReference>
<evidence type="ECO:0000256" key="4">
    <source>
        <dbReference type="ARBA" id="ARBA00022989"/>
    </source>
</evidence>
<reference evidence="10" key="1">
    <citation type="journal article" date="2021" name="ISME J.">
        <title>Evolutionary origin and ecological implication of a unique nif island in free-living Bradyrhizobium lineages.</title>
        <authorList>
            <person name="Tao J."/>
        </authorList>
    </citation>
    <scope>NUCLEOTIDE SEQUENCE [LARGE SCALE GENOMIC DNA]</scope>
    <source>
        <strain evidence="10">SZCCT0434</strain>
    </source>
</reference>
<organism evidence="9 10">
    <name type="scientific">Bradyrhizobium jicamae</name>
    <dbReference type="NCBI Taxonomy" id="280332"/>
    <lineage>
        <taxon>Bacteria</taxon>
        <taxon>Pseudomonadati</taxon>
        <taxon>Pseudomonadota</taxon>
        <taxon>Alphaproteobacteria</taxon>
        <taxon>Hyphomicrobiales</taxon>
        <taxon>Nitrobacteraceae</taxon>
        <taxon>Bradyrhizobium</taxon>
    </lineage>
</organism>
<protein>
    <submittedName>
        <fullName evidence="9">Cache domain-containing protein</fullName>
    </submittedName>
</protein>
<accession>A0ABS5FXP7</accession>
<evidence type="ECO:0000256" key="5">
    <source>
        <dbReference type="ARBA" id="ARBA00023136"/>
    </source>
</evidence>
<keyword evidence="5" id="KW-0472">Membrane</keyword>
<evidence type="ECO:0000256" key="1">
    <source>
        <dbReference type="ARBA" id="ARBA00004651"/>
    </source>
</evidence>
<keyword evidence="2" id="KW-1003">Cell membrane</keyword>
<feature type="domain" description="Single Cache" evidence="8">
    <location>
        <begin position="56"/>
        <end position="171"/>
    </location>
</feature>
<comment type="caution">
    <text evidence="9">The sequence shown here is derived from an EMBL/GenBank/DDBJ whole genome shotgun (WGS) entry which is preliminary data.</text>
</comment>
<keyword evidence="7" id="KW-0732">Signal</keyword>
<feature type="signal peptide" evidence="7">
    <location>
        <begin position="1"/>
        <end position="23"/>
    </location>
</feature>
<sequence length="174" mass="19098">MRWLLAPIWAALLLTSAAVPALAQPAADQTRAGEATADQSPGDQAKADHAKQLAIEAAELIRKKRLEAGCAEMRTPGGHFYRGETYAFIMDLKGVWRCFPPKPAAEGLSALEVQDPDGKLLVKQMNEIATTKGEGWVDYRWNNPATGRIEPKSTYVKRILGTDLYSCSGYYKSK</sequence>
<evidence type="ECO:0000313" key="9">
    <source>
        <dbReference type="EMBL" id="MBR0801606.1"/>
    </source>
</evidence>
<evidence type="ECO:0000256" key="7">
    <source>
        <dbReference type="SAM" id="SignalP"/>
    </source>
</evidence>
<keyword evidence="4" id="KW-1133">Transmembrane helix</keyword>
<comment type="subcellular location">
    <subcellularLocation>
        <location evidence="1">Cell membrane</location>
        <topology evidence="1">Multi-pass membrane protein</topology>
    </subcellularLocation>
</comment>
<dbReference type="Proteomes" id="UP001315278">
    <property type="component" value="Unassembled WGS sequence"/>
</dbReference>
<name>A0ABS5FXP7_9BRAD</name>
<keyword evidence="3" id="KW-0812">Transmembrane</keyword>
<gene>
    <name evidence="9" type="ORF">JQ615_40360</name>
</gene>
<evidence type="ECO:0000313" key="10">
    <source>
        <dbReference type="Proteomes" id="UP001315278"/>
    </source>
</evidence>
<evidence type="ECO:0000256" key="2">
    <source>
        <dbReference type="ARBA" id="ARBA00022475"/>
    </source>
</evidence>
<proteinExistence type="predicted"/>
<feature type="region of interest" description="Disordered" evidence="6">
    <location>
        <begin position="30"/>
        <end position="49"/>
    </location>
</feature>
<dbReference type="Gene3D" id="3.30.450.20">
    <property type="entry name" value="PAS domain"/>
    <property type="match status" value="1"/>
</dbReference>
<dbReference type="Pfam" id="PF17200">
    <property type="entry name" value="sCache_2"/>
    <property type="match status" value="1"/>
</dbReference>
<dbReference type="EMBL" id="JAFCJH010000091">
    <property type="protein sequence ID" value="MBR0801606.1"/>
    <property type="molecule type" value="Genomic_DNA"/>
</dbReference>
<feature type="chain" id="PRO_5045089185" evidence="7">
    <location>
        <begin position="24"/>
        <end position="174"/>
    </location>
</feature>